<comment type="caution">
    <text evidence="1">The sequence shown here is derived from an EMBL/GenBank/DDBJ whole genome shotgun (WGS) entry which is preliminary data.</text>
</comment>
<reference evidence="1" key="1">
    <citation type="submission" date="2023-08" db="EMBL/GenBank/DDBJ databases">
        <authorList>
            <person name="Chen Y."/>
            <person name="Shah S."/>
            <person name="Dougan E. K."/>
            <person name="Thang M."/>
            <person name="Chan C."/>
        </authorList>
    </citation>
    <scope>NUCLEOTIDE SEQUENCE</scope>
</reference>
<keyword evidence="2" id="KW-1185">Reference proteome</keyword>
<evidence type="ECO:0000313" key="2">
    <source>
        <dbReference type="Proteomes" id="UP001178507"/>
    </source>
</evidence>
<dbReference type="EMBL" id="CAUJNA010000946">
    <property type="protein sequence ID" value="CAJ1382786.1"/>
    <property type="molecule type" value="Genomic_DNA"/>
</dbReference>
<dbReference type="Proteomes" id="UP001178507">
    <property type="component" value="Unassembled WGS sequence"/>
</dbReference>
<protein>
    <submittedName>
        <fullName evidence="1">Uncharacterized protein</fullName>
    </submittedName>
</protein>
<dbReference type="SUPFAM" id="SSF53474">
    <property type="entry name" value="alpha/beta-Hydrolases"/>
    <property type="match status" value="7"/>
</dbReference>
<proteinExistence type="predicted"/>
<gene>
    <name evidence="1" type="ORF">EVOR1521_LOCUS10092</name>
</gene>
<name>A0AA36MWW6_9DINO</name>
<accession>A0AA36MWW6</accession>
<dbReference type="InterPro" id="IPR029058">
    <property type="entry name" value="AB_hydrolase_fold"/>
</dbReference>
<sequence>MVLELSAQRANSQSINVDFLRKKAFDALDHRGMSYELFSMLVQRAGTNIERIHTIATPWEPPGQVDGPALLVLAPESKEFASAKAINDKYCAQMEVAYGKGSHYNMLQGDHAAIAARIVHQFCERFVSSGAQSLVPAGPGTASTAESGGRSDQLLVLRPGKARAPTIYLVHGLDGDAMGGGGTFKSIAGELSNCRVGALVYDSQALSCNSVPELAACYNRRVLSDAEGHGPVTAENPIVVAGYSWGCVLAHQMGHQLRKAGVHVVVVMFDLEVTWPPPATNSRVGGYDFLGGETEAILLLCRAFGKFEFAVKEAVELTALQAKGGSIDVDALKNRAYAALNQRGLSFDLFSSLVKRGGANIQQIHTISTPWQPPEKYEGPALLVLAPDSAEFASAQEINAQYCTKMEVVHGKGSHYNMMQAEQAVVQARLVLEFLKRLGCPVEMTISVRTDQLLLLRPGKPQVPKIYMVHGLDGDAMGGGGTFKSIAAELSNCRVGALVYDSEALACNSLPELAVCYNQRVRADAESHGPVTAENPIVVAGYSWGCVLAHQMGHQLRKAGVHVVVVMFDLEVTWPPPATNSRVGGYDFLGGETEAILLICRAFGKFEFAVQEAVELTELKAKGGSIDVDALKDRAYAALNQRGLSFELFSTIVKRGGANIQQIHTISTPWQPAEKYEGPALLVLAPDSAEFASAEEINAQYCTRMEVVHGKGSHYNMMQAEQAVVQARLVLEFLKRLGCPVEMTISVRTDQLLLLRPGKPQAPKIYMVHGLDGDAMGGGGTFKSIAAEFSNCRVGALVYDSEALACNSLPELVACYNKRVRADAESHGPVTAEHPIVVAGYSWGCVLAHQMGHQLRKAGVHVVVVMFDLEVTWPPPATNSRVGGYDFLGGETEAILLLCRAFGKFEFAVKEAVELTELKAKGGSIDVDALKDRAYAALNQRGLSFELFSTIVKRGGANIQQIHTISTPWQPPEKYEGPALLVLAPDSAEFASAQEINAQYCTKMEVVHGKGSHYNMMQAEQAVVQARLVLEFLKRLGCPVEITISVRTDQLLLLRPGKPQAPKIYMVHGLDGDAMGGGGTFKSIAAEFSNCRVGALVYDSEALACNSLPELAACYNQRVRADAESHGPVTAESPIVVCGYSWGCVLAHQMGHQLRKAGVHVHMVMFDLEVTWPPPATTSRVGGYDFLGGETEAILLISRAFGKFEFAVKEAVELTELQAKGGSWDVAALKERAFAALKQRGLSSELFSTIVERGGANIQQIHTISTPWQPPEKYEGPALLVLAPDSSEFASAAEINAQYCTKMEVVHGKGSHYNMMQAEQAVVQAQLVLEFLKRLGCAVEIAGLGRSDQLVILRPGKPEARKIYMVHGLDGDCMGGGTTFKGIAEELSNCRVGALVYDSEAMACNSLPELAACYNKRVVADAEGFGPITAEHPVIVAGYSWGCVPAHEMGHQLQQAGVHVAVVMFDMEVCWPPPREISRLGGYEFLGGEVEAILLICRTCAQSDFATKEVKELTALKASGGSVDVDRLKERAWAALEPTGLPFELFTTLVKRSGANIEKLHFISSPWQPPEKYEGPALLVRADSPEFASAEEINAQHCTRLEVVRGQGSHYGMLQAEHAVVQAQLVLEFLKRLEEEAELAKRVPTVEGVRILGHSAGPGIYFLHGLDGGSLAGQDLGELPFLLPGHVCTLEYDDMAFACESVESLAELYRARILKDMKLQKREELVLVGRSVGAPLACLLALQLQQGGVPSSLVILDSEVVWPSKLDAFCYDWLPEEVEATLWLANLAGAKDFVQFQVERAIAAGFPEGAARLQTASYGECAGKLQALGIFSLKAFRCVCSLASSNAHRLRQLMRPKNGSLWHPPGVFQGKALIVTGSERLERMQMAGSYLANLTVRVSQINEPYTVDSGEDIVRHVSELLFGAQAPAPGLLALDNAVSAVPAAPAPSEKTAVYLIPGCDGDMFGHLALVAETVKCATCRLLDFDDEALKQTTLMDLAAVFVKRILRDQEESHSRFSKVALVGHFSGANVAFEIALHLQDTFKVFLVILQGEVNSLVPPERCCEAWLGSTCEAVLWMAAGLGYESFAQKEANAFRAKQVNISPGLLQAVFANSAEGLSTEYITAN</sequence>
<organism evidence="1 2">
    <name type="scientific">Effrenium voratum</name>
    <dbReference type="NCBI Taxonomy" id="2562239"/>
    <lineage>
        <taxon>Eukaryota</taxon>
        <taxon>Sar</taxon>
        <taxon>Alveolata</taxon>
        <taxon>Dinophyceae</taxon>
        <taxon>Suessiales</taxon>
        <taxon>Symbiodiniaceae</taxon>
        <taxon>Effrenium</taxon>
    </lineage>
</organism>
<dbReference type="Gene3D" id="3.40.50.1820">
    <property type="entry name" value="alpha/beta hydrolase"/>
    <property type="match status" value="7"/>
</dbReference>
<evidence type="ECO:0000313" key="1">
    <source>
        <dbReference type="EMBL" id="CAJ1382786.1"/>
    </source>
</evidence>